<protein>
    <submittedName>
        <fullName evidence="1">Uncharacterized protein</fullName>
    </submittedName>
</protein>
<gene>
    <name evidence="1" type="ORF">LX24_02357</name>
</gene>
<keyword evidence="2" id="KW-1185">Reference proteome</keyword>
<dbReference type="RefSeq" id="WP_166512324.1">
    <property type="nucleotide sequence ID" value="NZ_VNHM01000014.1"/>
</dbReference>
<reference evidence="1 2" key="1">
    <citation type="submission" date="2019-07" db="EMBL/GenBank/DDBJ databases">
        <title>Genomic Encyclopedia of Type Strains, Phase I: the one thousand microbial genomes (KMG-I) project.</title>
        <authorList>
            <person name="Kyrpides N."/>
        </authorList>
    </citation>
    <scope>NUCLEOTIDE SEQUENCE [LARGE SCALE GENOMIC DNA]</scope>
    <source>
        <strain evidence="1 2">DSM 6562</strain>
    </source>
</reference>
<dbReference type="EMBL" id="VNHM01000014">
    <property type="protein sequence ID" value="TYO94521.1"/>
    <property type="molecule type" value="Genomic_DNA"/>
</dbReference>
<name>A0A5S4ZPD6_9FIRM</name>
<evidence type="ECO:0000313" key="2">
    <source>
        <dbReference type="Proteomes" id="UP000323166"/>
    </source>
</evidence>
<sequence>MVHKLIDPDLKQCLPEEYRKNSPLDTLENARSWLSPIYDPDDGPKYNELVDELDCHYNDLLQVVPVEKQGSFCDVFGLYLDCMNQLCAMEKENFYKTGLRDGFLLAVELLAVQGENKAINKTGLRNYP</sequence>
<dbReference type="Proteomes" id="UP000323166">
    <property type="component" value="Unassembled WGS sequence"/>
</dbReference>
<proteinExistence type="predicted"/>
<dbReference type="AlphaFoldDB" id="A0A5S4ZPD6"/>
<evidence type="ECO:0000313" key="1">
    <source>
        <dbReference type="EMBL" id="TYO94521.1"/>
    </source>
</evidence>
<accession>A0A5S4ZPD6</accession>
<comment type="caution">
    <text evidence="1">The sequence shown here is derived from an EMBL/GenBank/DDBJ whole genome shotgun (WGS) entry which is preliminary data.</text>
</comment>
<organism evidence="1 2">
    <name type="scientific">Desulfallas thermosapovorans DSM 6562</name>
    <dbReference type="NCBI Taxonomy" id="1121431"/>
    <lineage>
        <taxon>Bacteria</taxon>
        <taxon>Bacillati</taxon>
        <taxon>Bacillota</taxon>
        <taxon>Clostridia</taxon>
        <taxon>Eubacteriales</taxon>
        <taxon>Desulfallaceae</taxon>
        <taxon>Desulfallas</taxon>
    </lineage>
</organism>